<keyword evidence="2" id="KW-0732">Signal</keyword>
<dbReference type="Gene3D" id="2.120.10.30">
    <property type="entry name" value="TolB, C-terminal domain"/>
    <property type="match status" value="2"/>
</dbReference>
<dbReference type="PANTHER" id="PTHR36842">
    <property type="entry name" value="PROTEIN TOLB HOMOLOG"/>
    <property type="match status" value="1"/>
</dbReference>
<protein>
    <submittedName>
        <fullName evidence="3">PD40 domain-containing protein</fullName>
    </submittedName>
</protein>
<dbReference type="Proteomes" id="UP000521676">
    <property type="component" value="Unassembled WGS sequence"/>
</dbReference>
<dbReference type="InterPro" id="IPR011659">
    <property type="entry name" value="WD40"/>
</dbReference>
<name>A0A8T7M0A6_9CHLR</name>
<evidence type="ECO:0000256" key="1">
    <source>
        <dbReference type="ARBA" id="ARBA00009820"/>
    </source>
</evidence>
<dbReference type="Proteomes" id="UP001431572">
    <property type="component" value="Chromosome 1"/>
</dbReference>
<evidence type="ECO:0000313" key="6">
    <source>
        <dbReference type="Proteomes" id="UP001431572"/>
    </source>
</evidence>
<feature type="signal peptide" evidence="2">
    <location>
        <begin position="1"/>
        <end position="23"/>
    </location>
</feature>
<accession>A0A8T7M0A6</accession>
<evidence type="ECO:0000313" key="3">
    <source>
        <dbReference type="EMBL" id="NWJ44751.1"/>
    </source>
</evidence>
<evidence type="ECO:0000313" key="4">
    <source>
        <dbReference type="EMBL" id="WJW66635.1"/>
    </source>
</evidence>
<feature type="chain" id="PRO_5035835957" evidence="2">
    <location>
        <begin position="24"/>
        <end position="465"/>
    </location>
</feature>
<evidence type="ECO:0000313" key="5">
    <source>
        <dbReference type="Proteomes" id="UP000521676"/>
    </source>
</evidence>
<dbReference type="SUPFAM" id="SSF82171">
    <property type="entry name" value="DPP6 N-terminal domain-like"/>
    <property type="match status" value="1"/>
</dbReference>
<gene>
    <name evidence="3" type="ORF">HXX08_02630</name>
    <name evidence="4" type="ORF">OZ401_002446</name>
</gene>
<dbReference type="PROSITE" id="PS51257">
    <property type="entry name" value="PROKAR_LIPOPROTEIN"/>
    <property type="match status" value="1"/>
</dbReference>
<dbReference type="Pfam" id="PF07676">
    <property type="entry name" value="PD40"/>
    <property type="match status" value="2"/>
</dbReference>
<dbReference type="EMBL" id="CP128399">
    <property type="protein sequence ID" value="WJW66635.1"/>
    <property type="molecule type" value="Genomic_DNA"/>
</dbReference>
<evidence type="ECO:0000256" key="2">
    <source>
        <dbReference type="SAM" id="SignalP"/>
    </source>
</evidence>
<dbReference type="InterPro" id="IPR011042">
    <property type="entry name" value="6-blade_b-propeller_TolB-like"/>
</dbReference>
<keyword evidence="6" id="KW-1185">Reference proteome</keyword>
<comment type="similarity">
    <text evidence="1">Belongs to the TolB family.</text>
</comment>
<dbReference type="AlphaFoldDB" id="A0A8T7M0A6"/>
<sequence length="465" mass="50343">MNLRPKYLLLLCLLLNIALSACSDTESPSPTPVALSTTATTFISQGTVTPEIDPVSTYQAEQQTLALDTPGVINNIHTPTATPVFAPSQTPLRGLTPAPITPVEQSQPLPKGGFVVATNVGLFWLSADGKDERNILSGYSFSEPKVAPDGSKVALFRTDPISLRKQFILVSAGGVLKPVTEAGGTILSATWSPDSKTLALTRVTDDNGDGIANEYDTPSIWLYDVATDKQRKLTDGHNPAWSQDGQRLLFVMPGQYNDDIDPSTHKPRRSPNSLVLYTIQNNTRRVLLDTVKKPEITLPSDMEDGLKGQIVTLRYFKEVAWHPDGKRLTVSADALTKSGGSVGLVLTVTTEDLNPKLVTAGGDAAVGVAWSDDGKRLAYEIELQFPVKPSSAFRLALVDTVSPPQRPRLYIGMASNRTETRQPRWINHGQQLAFQEIESGALVVLDESGNISRLVGGCNGFDWLN</sequence>
<reference evidence="3 5" key="1">
    <citation type="submission" date="2020-06" db="EMBL/GenBank/DDBJ databases">
        <title>Anoxygenic phototrophic Chloroflexota member uses a Type I reaction center.</title>
        <authorList>
            <person name="Tsuji J.M."/>
            <person name="Shaw N.A."/>
            <person name="Nagashima S."/>
            <person name="Venkiteswaran J."/>
            <person name="Schiff S.L."/>
            <person name="Hanada S."/>
            <person name="Tank M."/>
            <person name="Neufeld J.D."/>
        </authorList>
    </citation>
    <scope>NUCLEOTIDE SEQUENCE [LARGE SCALE GENOMIC DNA]</scope>
    <source>
        <strain evidence="3">L227-S17</strain>
    </source>
</reference>
<reference evidence="4" key="2">
    <citation type="journal article" date="2024" name="Nature">
        <title>Anoxygenic phototroph of the Chloroflexota uses a type I reaction centre.</title>
        <authorList>
            <person name="Tsuji J.M."/>
            <person name="Shaw N.A."/>
            <person name="Nagashima S."/>
            <person name="Venkiteswaran J.J."/>
            <person name="Schiff S.L."/>
            <person name="Watanabe T."/>
            <person name="Fukui M."/>
            <person name="Hanada S."/>
            <person name="Tank M."/>
            <person name="Neufeld J.D."/>
        </authorList>
    </citation>
    <scope>NUCLEOTIDE SEQUENCE</scope>
    <source>
        <strain evidence="4">L227-S17</strain>
    </source>
</reference>
<proteinExistence type="inferred from homology"/>
<organism evidence="3 5">
    <name type="scientific">Candidatus Chlorohelix allophototropha</name>
    <dbReference type="NCBI Taxonomy" id="3003348"/>
    <lineage>
        <taxon>Bacteria</taxon>
        <taxon>Bacillati</taxon>
        <taxon>Chloroflexota</taxon>
        <taxon>Chloroflexia</taxon>
        <taxon>Candidatus Chloroheliales</taxon>
        <taxon>Candidatus Chloroheliaceae</taxon>
        <taxon>Candidatus Chlorohelix</taxon>
    </lineage>
</organism>
<dbReference type="RefSeq" id="WP_341468528.1">
    <property type="nucleotide sequence ID" value="NZ_CP128399.1"/>
</dbReference>
<dbReference type="EMBL" id="JACATZ010000001">
    <property type="protein sequence ID" value="NWJ44751.1"/>
    <property type="molecule type" value="Genomic_DNA"/>
</dbReference>
<dbReference type="PANTHER" id="PTHR36842:SF1">
    <property type="entry name" value="PROTEIN TOLB"/>
    <property type="match status" value="1"/>
</dbReference>